<evidence type="ECO:0000313" key="6">
    <source>
        <dbReference type="EMBL" id="MEF2114888.1"/>
    </source>
</evidence>
<dbReference type="InterPro" id="IPR050090">
    <property type="entry name" value="Tyrosine_recombinase_XerCD"/>
</dbReference>
<evidence type="ECO:0000259" key="4">
    <source>
        <dbReference type="PROSITE" id="PS51898"/>
    </source>
</evidence>
<dbReference type="Proteomes" id="UP001498469">
    <property type="component" value="Unassembled WGS sequence"/>
</dbReference>
<dbReference type="InterPro" id="IPR002104">
    <property type="entry name" value="Integrase_catalytic"/>
</dbReference>
<dbReference type="RefSeq" id="WP_216247893.1">
    <property type="nucleotide sequence ID" value="NZ_JAZHFS010000033.1"/>
</dbReference>
<dbReference type="InterPro" id="IPR044068">
    <property type="entry name" value="CB"/>
</dbReference>
<proteinExistence type="inferred from homology"/>
<dbReference type="Pfam" id="PF02899">
    <property type="entry name" value="Phage_int_SAM_1"/>
    <property type="match status" value="1"/>
</dbReference>
<keyword evidence="3" id="KW-0238">DNA-binding</keyword>
<comment type="similarity">
    <text evidence="2">Belongs to the 'phage' integrase family.</text>
</comment>
<accession>A0ABU7UUE6</accession>
<reference evidence="6 7" key="1">
    <citation type="submission" date="2023-11" db="EMBL/GenBank/DDBJ databases">
        <title>Draft genome sequence of a psychrophilic Clostridium strain from permafrost water brine.</title>
        <authorList>
            <person name="Shcherbakova V.A."/>
            <person name="Trubitsyn V.E."/>
            <person name="Zakharyuk A.G."/>
        </authorList>
    </citation>
    <scope>NUCLEOTIDE SEQUENCE [LARGE SCALE GENOMIC DNA]</scope>
    <source>
        <strain evidence="6 7">14F</strain>
    </source>
</reference>
<keyword evidence="7" id="KW-1185">Reference proteome</keyword>
<evidence type="ECO:0000256" key="2">
    <source>
        <dbReference type="ARBA" id="ARBA00008857"/>
    </source>
</evidence>
<dbReference type="CDD" id="cd00397">
    <property type="entry name" value="DNA_BRE_C"/>
    <property type="match status" value="1"/>
</dbReference>
<dbReference type="PANTHER" id="PTHR30349:SF64">
    <property type="entry name" value="PROPHAGE INTEGRASE INTD-RELATED"/>
    <property type="match status" value="1"/>
</dbReference>
<dbReference type="PROSITE" id="PS51900">
    <property type="entry name" value="CB"/>
    <property type="match status" value="1"/>
</dbReference>
<evidence type="ECO:0000256" key="1">
    <source>
        <dbReference type="ARBA" id="ARBA00003283"/>
    </source>
</evidence>
<name>A0ABU7UUE6_9CLOT</name>
<comment type="function">
    <text evidence="1">Site-specific tyrosine recombinase, which acts by catalyzing the cutting and rejoining of the recombining DNA molecules.</text>
</comment>
<gene>
    <name evidence="6" type="ORF">SJI18_21605</name>
</gene>
<evidence type="ECO:0000256" key="3">
    <source>
        <dbReference type="PROSITE-ProRule" id="PRU01248"/>
    </source>
</evidence>
<feature type="domain" description="Tyr recombinase" evidence="4">
    <location>
        <begin position="133"/>
        <end position="315"/>
    </location>
</feature>
<organism evidence="6 7">
    <name type="scientific">Clostridium frigoriphilum</name>
    <dbReference type="NCBI Taxonomy" id="443253"/>
    <lineage>
        <taxon>Bacteria</taxon>
        <taxon>Bacillati</taxon>
        <taxon>Bacillota</taxon>
        <taxon>Clostridia</taxon>
        <taxon>Eubacteriales</taxon>
        <taxon>Clostridiaceae</taxon>
        <taxon>Clostridium</taxon>
    </lineage>
</organism>
<evidence type="ECO:0000259" key="5">
    <source>
        <dbReference type="PROSITE" id="PS51900"/>
    </source>
</evidence>
<dbReference type="PROSITE" id="PS51898">
    <property type="entry name" value="TYR_RECOMBINASE"/>
    <property type="match status" value="1"/>
</dbReference>
<sequence length="328" mass="38519">MEKIDMQIDEFMNYCQSKNLSRKTLMSYEQTLRLFARYLLDTVKVIDATKLTEKMFREYIVSLKERGKYSVVAEEKSKKTNNPQNRKDLGKKISVSTINNYTRNIKVFYAFLLEQSFIKKNPLTNIKSIKCDRKPKEFIEDMEIIKLLKSMDNSKFHEYRDSIIIQTLLDTGTRISETLSILVQDLDLANRSILLQAENTKGSKHRYVYFSQELQKELRRWLQYKDRYVESNYLFPSVKCNKLQIGSFETNLRQYGQRIGINIHPHQLRNNFAKRFLMAGGNLFTLSKILGHSDISITTNSYLDLSDDDIRKSYQAFSPLANMRKAGK</sequence>
<evidence type="ECO:0000313" key="7">
    <source>
        <dbReference type="Proteomes" id="UP001498469"/>
    </source>
</evidence>
<dbReference type="PANTHER" id="PTHR30349">
    <property type="entry name" value="PHAGE INTEGRASE-RELATED"/>
    <property type="match status" value="1"/>
</dbReference>
<dbReference type="InterPro" id="IPR004107">
    <property type="entry name" value="Integrase_SAM-like_N"/>
</dbReference>
<comment type="caution">
    <text evidence="6">The sequence shown here is derived from an EMBL/GenBank/DDBJ whole genome shotgun (WGS) entry which is preliminary data.</text>
</comment>
<dbReference type="EMBL" id="JAZHFS010000033">
    <property type="protein sequence ID" value="MEF2114888.1"/>
    <property type="molecule type" value="Genomic_DNA"/>
</dbReference>
<dbReference type="Pfam" id="PF00589">
    <property type="entry name" value="Phage_integrase"/>
    <property type="match status" value="1"/>
</dbReference>
<protein>
    <submittedName>
        <fullName evidence="6">Tyrosine-type recombinase/integrase</fullName>
    </submittedName>
</protein>
<feature type="domain" description="Core-binding (CB)" evidence="5">
    <location>
        <begin position="2"/>
        <end position="113"/>
    </location>
</feature>